<evidence type="ECO:0000256" key="1">
    <source>
        <dbReference type="SAM" id="Coils"/>
    </source>
</evidence>
<proteinExistence type="predicted"/>
<reference evidence="4 5" key="1">
    <citation type="journal article" date="2015" name="Nat. Commun.">
        <title>Outbred genome sequencing and CRISPR/Cas9 gene editing in butterflies.</title>
        <authorList>
            <person name="Li X."/>
            <person name="Fan D."/>
            <person name="Zhang W."/>
            <person name="Liu G."/>
            <person name="Zhang L."/>
            <person name="Zhao L."/>
            <person name="Fang X."/>
            <person name="Chen L."/>
            <person name="Dong Y."/>
            <person name="Chen Y."/>
            <person name="Ding Y."/>
            <person name="Zhao R."/>
            <person name="Feng M."/>
            <person name="Zhu Y."/>
            <person name="Feng Y."/>
            <person name="Jiang X."/>
            <person name="Zhu D."/>
            <person name="Xiang H."/>
            <person name="Feng X."/>
            <person name="Li S."/>
            <person name="Wang J."/>
            <person name="Zhang G."/>
            <person name="Kronforst M.R."/>
            <person name="Wang W."/>
        </authorList>
    </citation>
    <scope>NUCLEOTIDE SEQUENCE [LARGE SCALE GENOMIC DNA]</scope>
    <source>
        <strain evidence="4">Ya'a_city_454_Pm</strain>
        <tissue evidence="4">Whole body</tissue>
    </source>
</reference>
<dbReference type="Pfam" id="PF25298">
    <property type="entry name" value="Baculo_FP_2nd"/>
    <property type="match status" value="1"/>
</dbReference>
<dbReference type="EMBL" id="KQ460779">
    <property type="protein sequence ID" value="KPJ12349.1"/>
    <property type="molecule type" value="Genomic_DNA"/>
</dbReference>
<evidence type="ECO:0000313" key="4">
    <source>
        <dbReference type="EMBL" id="KPJ12349.1"/>
    </source>
</evidence>
<accession>A0A194R4A1</accession>
<feature type="coiled-coil region" evidence="1">
    <location>
        <begin position="55"/>
        <end position="139"/>
    </location>
</feature>
<evidence type="ECO:0000313" key="5">
    <source>
        <dbReference type="Proteomes" id="UP000053240"/>
    </source>
</evidence>
<dbReference type="InterPro" id="IPR057251">
    <property type="entry name" value="FP_C"/>
</dbReference>
<evidence type="ECO:0000259" key="3">
    <source>
        <dbReference type="Pfam" id="PF25298"/>
    </source>
</evidence>
<sequence>MPLRRSPPPHSSLKAPPLESQHAGSEPNIPTCRDDSDSAYLPTKVCTRGNKRKYNQDMREELQVFKEEIMDLLNAWKESQETKLERMITTITELRSDYQDLHTSVKFISEKYDDISTKITELEKQKQEQSILIRELGNKLESIEKLQKCSSIEIRNIPKMQKKETIDDLLNVVQNIGNALSVDLDRREIKDIFRLNTKSEINKPIIVDFCNKITKDKLITAAKTFNKKNVNNKLNTTHLKINDDRTPIYVSETLTTRTRKLFYLSRQFAKEHKYTFCWVSYGNIYLRKEEGAKQIRIDSESDIQKLKDL</sequence>
<dbReference type="STRING" id="76193.A0A194R4A1"/>
<feature type="compositionally biased region" description="Pro residues" evidence="2">
    <location>
        <begin position="1"/>
        <end position="10"/>
    </location>
</feature>
<dbReference type="Proteomes" id="UP000053240">
    <property type="component" value="Unassembled WGS sequence"/>
</dbReference>
<protein>
    <recommendedName>
        <fullName evidence="3">FP protein C-terminal domain-containing protein</fullName>
    </recommendedName>
</protein>
<name>A0A194R4A1_PAPMA</name>
<keyword evidence="1" id="KW-0175">Coiled coil</keyword>
<feature type="region of interest" description="Disordered" evidence="2">
    <location>
        <begin position="1"/>
        <end position="38"/>
    </location>
</feature>
<keyword evidence="5" id="KW-1185">Reference proteome</keyword>
<gene>
    <name evidence="4" type="ORF">RR48_11605</name>
</gene>
<dbReference type="AlphaFoldDB" id="A0A194R4A1"/>
<evidence type="ECO:0000256" key="2">
    <source>
        <dbReference type="SAM" id="MobiDB-lite"/>
    </source>
</evidence>
<organism evidence="4 5">
    <name type="scientific">Papilio machaon</name>
    <name type="common">Old World swallowtail butterfly</name>
    <dbReference type="NCBI Taxonomy" id="76193"/>
    <lineage>
        <taxon>Eukaryota</taxon>
        <taxon>Metazoa</taxon>
        <taxon>Ecdysozoa</taxon>
        <taxon>Arthropoda</taxon>
        <taxon>Hexapoda</taxon>
        <taxon>Insecta</taxon>
        <taxon>Pterygota</taxon>
        <taxon>Neoptera</taxon>
        <taxon>Endopterygota</taxon>
        <taxon>Lepidoptera</taxon>
        <taxon>Glossata</taxon>
        <taxon>Ditrysia</taxon>
        <taxon>Papilionoidea</taxon>
        <taxon>Papilionidae</taxon>
        <taxon>Papilioninae</taxon>
        <taxon>Papilio</taxon>
    </lineage>
</organism>
<feature type="domain" description="FP protein C-terminal" evidence="3">
    <location>
        <begin position="255"/>
        <end position="307"/>
    </location>
</feature>
<dbReference type="InParanoid" id="A0A194R4A1"/>